<dbReference type="PROSITE" id="PS00163">
    <property type="entry name" value="FUMARATE_LYASES"/>
    <property type="match status" value="1"/>
</dbReference>
<dbReference type="InterPro" id="IPR020557">
    <property type="entry name" value="Fumarate_lyase_CS"/>
</dbReference>
<dbReference type="Gene3D" id="1.20.200.10">
    <property type="entry name" value="Fumarase/aspartase (Central domain)"/>
    <property type="match status" value="1"/>
</dbReference>
<dbReference type="RefSeq" id="WP_110290258.1">
    <property type="nucleotide sequence ID" value="NZ_QICS01000001.1"/>
</dbReference>
<gene>
    <name evidence="6" type="primary">argH</name>
    <name evidence="9" type="ORF">C8E03_101611</name>
</gene>
<keyword evidence="4 6" id="KW-0028">Amino-acid biosynthesis</keyword>
<evidence type="ECO:0000259" key="8">
    <source>
        <dbReference type="Pfam" id="PF14698"/>
    </source>
</evidence>
<dbReference type="FunFam" id="1.10.275.10:FF:000002">
    <property type="entry name" value="Argininosuccinate lyase"/>
    <property type="match status" value="1"/>
</dbReference>
<dbReference type="EMBL" id="QICS01000001">
    <property type="protein sequence ID" value="PXV95979.1"/>
    <property type="molecule type" value="Genomic_DNA"/>
</dbReference>
<dbReference type="UniPathway" id="UPA00068">
    <property type="reaction ID" value="UER00114"/>
</dbReference>
<dbReference type="NCBIfam" id="TIGR00838">
    <property type="entry name" value="argH"/>
    <property type="match status" value="1"/>
</dbReference>
<comment type="pathway">
    <text evidence="1 6">Amino-acid biosynthesis; L-arginine biosynthesis; L-arginine from L-ornithine and carbamoyl phosphate: step 3/3.</text>
</comment>
<dbReference type="PANTHER" id="PTHR43814">
    <property type="entry name" value="ARGININOSUCCINATE LYASE"/>
    <property type="match status" value="1"/>
</dbReference>
<reference evidence="9 10" key="1">
    <citation type="submission" date="2018-05" db="EMBL/GenBank/DDBJ databases">
        <title>Genomic Encyclopedia of Type Strains, Phase IV (KMG-IV): sequencing the most valuable type-strain genomes for metagenomic binning, comparative biology and taxonomic classification.</title>
        <authorList>
            <person name="Goeker M."/>
        </authorList>
    </citation>
    <scope>NUCLEOTIDE SEQUENCE [LARGE SCALE GENOMIC DNA]</scope>
    <source>
        <strain evidence="9 10">DSM 28816</strain>
    </source>
</reference>
<dbReference type="Pfam" id="PF14698">
    <property type="entry name" value="ASL_C2"/>
    <property type="match status" value="1"/>
</dbReference>
<name>A0A318ESV8_9FIRM</name>
<evidence type="ECO:0000313" key="10">
    <source>
        <dbReference type="Proteomes" id="UP000247523"/>
    </source>
</evidence>
<dbReference type="InterPro" id="IPR029419">
    <property type="entry name" value="Arg_succ_lyase_C"/>
</dbReference>
<dbReference type="AlphaFoldDB" id="A0A318ESV8"/>
<dbReference type="FunFam" id="1.20.200.10:FF:000002">
    <property type="entry name" value="Argininosuccinate lyase"/>
    <property type="match status" value="1"/>
</dbReference>
<comment type="subcellular location">
    <subcellularLocation>
        <location evidence="6">Cytoplasm</location>
    </subcellularLocation>
</comment>
<sequence>MAQLWGGRFTKETDQLVYNFNSSISFDRKFYKQDIEGSIAHVTMLAKQNILTETEKNTIVNGLESILSDVESGKLEITDEYEDVHSFVEANLINRIGDSGKKLHTGRSRNDQVALDMKLYTRDEVLEIDELVKELLKVILTIMEENTETFMPGFTHLQKAQPITLAHHMGAYFEMFKRDRSRLRDIYNRMNFCPLGSGALAGTTYPLDREYTAKLLEFEAATRNSMDSVSDRDYIIELLSALATVMMHLSRFSEEVIIWNTNEYRFVELDDAYSTGSSIMPQKKNPDIAELVRGKTGRVYGALMSILTTMKGIPLAYNKDMQEDKELTFDAIDTVKGCIALFTGMVRTMTFNKEIMEKSAKGGFTNATDVADYLVNKGIPFRDAHSISGRLVLLCIEKKCALDDLSIDEYKKENKLFEEDIYQAISLDTCVNKRMTLGAPSKTVMNQVIEEYKIYLFNN</sequence>
<dbReference type="GO" id="GO:0004056">
    <property type="term" value="F:argininosuccinate lyase activity"/>
    <property type="evidence" value="ECO:0007669"/>
    <property type="project" value="UniProtKB-UniRule"/>
</dbReference>
<evidence type="ECO:0000259" key="7">
    <source>
        <dbReference type="Pfam" id="PF00206"/>
    </source>
</evidence>
<dbReference type="PANTHER" id="PTHR43814:SF1">
    <property type="entry name" value="ARGININOSUCCINATE LYASE"/>
    <property type="match status" value="1"/>
</dbReference>
<keyword evidence="6" id="KW-0963">Cytoplasm</keyword>
<dbReference type="InterPro" id="IPR024083">
    <property type="entry name" value="Fumarase/histidase_N"/>
</dbReference>
<dbReference type="InterPro" id="IPR009049">
    <property type="entry name" value="Argininosuccinate_lyase"/>
</dbReference>
<organism evidence="9 10">
    <name type="scientific">Lachnotalea glycerini</name>
    <dbReference type="NCBI Taxonomy" id="1763509"/>
    <lineage>
        <taxon>Bacteria</taxon>
        <taxon>Bacillati</taxon>
        <taxon>Bacillota</taxon>
        <taxon>Clostridia</taxon>
        <taxon>Lachnospirales</taxon>
        <taxon>Lachnospiraceae</taxon>
        <taxon>Lachnotalea</taxon>
    </lineage>
</organism>
<evidence type="ECO:0000256" key="4">
    <source>
        <dbReference type="ARBA" id="ARBA00022605"/>
    </source>
</evidence>
<dbReference type="Gene3D" id="1.10.40.30">
    <property type="entry name" value="Fumarase/aspartase (C-terminal domain)"/>
    <property type="match status" value="1"/>
</dbReference>
<dbReference type="HAMAP" id="MF_00006">
    <property type="entry name" value="Arg_succ_lyase"/>
    <property type="match status" value="1"/>
</dbReference>
<evidence type="ECO:0000256" key="2">
    <source>
        <dbReference type="ARBA" id="ARBA00012338"/>
    </source>
</evidence>
<evidence type="ECO:0000256" key="5">
    <source>
        <dbReference type="ARBA" id="ARBA00023239"/>
    </source>
</evidence>
<evidence type="ECO:0000256" key="1">
    <source>
        <dbReference type="ARBA" id="ARBA00004941"/>
    </source>
</evidence>
<evidence type="ECO:0000313" key="9">
    <source>
        <dbReference type="EMBL" id="PXV95979.1"/>
    </source>
</evidence>
<dbReference type="FunFam" id="1.10.40.30:FF:000001">
    <property type="entry name" value="Argininosuccinate lyase"/>
    <property type="match status" value="1"/>
</dbReference>
<dbReference type="InterPro" id="IPR008948">
    <property type="entry name" value="L-Aspartase-like"/>
</dbReference>
<dbReference type="Pfam" id="PF00206">
    <property type="entry name" value="Lyase_1"/>
    <property type="match status" value="1"/>
</dbReference>
<feature type="domain" description="Fumarate lyase N-terminal" evidence="7">
    <location>
        <begin position="7"/>
        <end position="301"/>
    </location>
</feature>
<dbReference type="CDD" id="cd01359">
    <property type="entry name" value="Argininosuccinate_lyase"/>
    <property type="match status" value="1"/>
</dbReference>
<feature type="domain" description="Argininosuccinate lyase C-terminal" evidence="8">
    <location>
        <begin position="364"/>
        <end position="432"/>
    </location>
</feature>
<dbReference type="Gene3D" id="1.10.275.10">
    <property type="entry name" value="Fumarase/aspartase (N-terminal domain)"/>
    <property type="match status" value="1"/>
</dbReference>
<dbReference type="EC" id="4.3.2.1" evidence="2 6"/>
<accession>A0A318ESV8</accession>
<dbReference type="PRINTS" id="PR00149">
    <property type="entry name" value="FUMRATELYASE"/>
</dbReference>
<protein>
    <recommendedName>
        <fullName evidence="2 6">Argininosuccinate lyase</fullName>
        <shortName evidence="6">ASAL</shortName>
        <ecNumber evidence="2 6">4.3.2.1</ecNumber>
    </recommendedName>
    <alternativeName>
        <fullName evidence="6">Arginosuccinase</fullName>
    </alternativeName>
</protein>
<proteinExistence type="inferred from homology"/>
<keyword evidence="5 6" id="KW-0456">Lyase</keyword>
<evidence type="ECO:0000256" key="3">
    <source>
        <dbReference type="ARBA" id="ARBA00022571"/>
    </source>
</evidence>
<dbReference type="SUPFAM" id="SSF48557">
    <property type="entry name" value="L-aspartase-like"/>
    <property type="match status" value="1"/>
</dbReference>
<dbReference type="InterPro" id="IPR000362">
    <property type="entry name" value="Fumarate_lyase_fam"/>
</dbReference>
<dbReference type="Proteomes" id="UP000247523">
    <property type="component" value="Unassembled WGS sequence"/>
</dbReference>
<dbReference type="PRINTS" id="PR00145">
    <property type="entry name" value="ARGSUCLYASE"/>
</dbReference>
<comment type="catalytic activity">
    <reaction evidence="6">
        <text>2-(N(omega)-L-arginino)succinate = fumarate + L-arginine</text>
        <dbReference type="Rhea" id="RHEA:24020"/>
        <dbReference type="ChEBI" id="CHEBI:29806"/>
        <dbReference type="ChEBI" id="CHEBI:32682"/>
        <dbReference type="ChEBI" id="CHEBI:57472"/>
        <dbReference type="EC" id="4.3.2.1"/>
    </reaction>
</comment>
<dbReference type="GO" id="GO:0005829">
    <property type="term" value="C:cytosol"/>
    <property type="evidence" value="ECO:0007669"/>
    <property type="project" value="TreeGrafter"/>
</dbReference>
<comment type="similarity">
    <text evidence="6">Belongs to the lyase 1 family. Argininosuccinate lyase subfamily.</text>
</comment>
<keyword evidence="3 6" id="KW-0055">Arginine biosynthesis</keyword>
<dbReference type="GO" id="GO:0042450">
    <property type="term" value="P:L-arginine biosynthetic process via ornithine"/>
    <property type="evidence" value="ECO:0007669"/>
    <property type="project" value="UniProtKB-UniRule"/>
</dbReference>
<dbReference type="InterPro" id="IPR022761">
    <property type="entry name" value="Fumarate_lyase_N"/>
</dbReference>
<comment type="caution">
    <text evidence="9">The sequence shown here is derived from an EMBL/GenBank/DDBJ whole genome shotgun (WGS) entry which is preliminary data.</text>
</comment>
<evidence type="ECO:0000256" key="6">
    <source>
        <dbReference type="HAMAP-Rule" id="MF_00006"/>
    </source>
</evidence>